<sequence>MAIYGECIGMRARMPVTISALCDAECEFQPHIVDCAIEGPLDLWIGAVGPFTVTAENNGGGRYRARFCEPLDARIIAHFAQA</sequence>
<dbReference type="Proteomes" id="UP001548713">
    <property type="component" value="Unassembled WGS sequence"/>
</dbReference>
<proteinExistence type="predicted"/>
<organism evidence="1 2">
    <name type="scientific">Novosphingobium kalidii</name>
    <dbReference type="NCBI Taxonomy" id="3230299"/>
    <lineage>
        <taxon>Bacteria</taxon>
        <taxon>Pseudomonadati</taxon>
        <taxon>Pseudomonadota</taxon>
        <taxon>Alphaproteobacteria</taxon>
        <taxon>Sphingomonadales</taxon>
        <taxon>Sphingomonadaceae</taxon>
        <taxon>Novosphingobium</taxon>
    </lineage>
</organism>
<gene>
    <name evidence="1" type="ORF">ABVV53_06965</name>
</gene>
<protein>
    <submittedName>
        <fullName evidence="1">Uncharacterized protein</fullName>
    </submittedName>
</protein>
<keyword evidence="2" id="KW-1185">Reference proteome</keyword>
<evidence type="ECO:0000313" key="1">
    <source>
        <dbReference type="EMBL" id="MET1755194.1"/>
    </source>
</evidence>
<comment type="caution">
    <text evidence="1">The sequence shown here is derived from an EMBL/GenBank/DDBJ whole genome shotgun (WGS) entry which is preliminary data.</text>
</comment>
<accession>A0ABV2D0L5</accession>
<dbReference type="EMBL" id="JBEWLY010000013">
    <property type="protein sequence ID" value="MET1755194.1"/>
    <property type="molecule type" value="Genomic_DNA"/>
</dbReference>
<reference evidence="1 2" key="1">
    <citation type="submission" date="2024-07" db="EMBL/GenBank/DDBJ databases">
        <title>Novosphingobium kalidii RD2P27.</title>
        <authorList>
            <person name="Sun J.-Q."/>
        </authorList>
    </citation>
    <scope>NUCLEOTIDE SEQUENCE [LARGE SCALE GENOMIC DNA]</scope>
    <source>
        <strain evidence="1 2">RD2P27</strain>
    </source>
</reference>
<name>A0ABV2D0L5_9SPHN</name>
<dbReference type="RefSeq" id="WP_353983671.1">
    <property type="nucleotide sequence ID" value="NZ_JBEWLY010000013.1"/>
</dbReference>
<evidence type="ECO:0000313" key="2">
    <source>
        <dbReference type="Proteomes" id="UP001548713"/>
    </source>
</evidence>